<evidence type="ECO:0000313" key="3">
    <source>
        <dbReference type="Proteomes" id="UP000655420"/>
    </source>
</evidence>
<feature type="chain" id="PRO_5035276465" evidence="1">
    <location>
        <begin position="27"/>
        <end position="86"/>
    </location>
</feature>
<dbReference type="RefSeq" id="WP_200611726.1">
    <property type="nucleotide sequence ID" value="NZ_JAEHHL010000009.1"/>
</dbReference>
<sequence>MTRIHVTVPALMLGALLAVAPGISGASPIESQGPKLKKMWADARNGGDEYTFGSARQRLFGARDSAKLRTIAPDASKPAASAGTDK</sequence>
<keyword evidence="1" id="KW-0732">Signal</keyword>
<evidence type="ECO:0000256" key="1">
    <source>
        <dbReference type="SAM" id="SignalP"/>
    </source>
</evidence>
<comment type="caution">
    <text evidence="2">The sequence shown here is derived from an EMBL/GenBank/DDBJ whole genome shotgun (WGS) entry which is preliminary data.</text>
</comment>
<proteinExistence type="predicted"/>
<dbReference type="EMBL" id="JAEHHL010000009">
    <property type="protein sequence ID" value="MBK0400625.1"/>
    <property type="molecule type" value="Genomic_DNA"/>
</dbReference>
<keyword evidence="3" id="KW-1185">Reference proteome</keyword>
<protein>
    <submittedName>
        <fullName evidence="2">Uncharacterized protein</fullName>
    </submittedName>
</protein>
<name>A0A8J7SIY6_9RHOB</name>
<organism evidence="2 3">
    <name type="scientific">Thermohalobaculum xanthum</name>
    <dbReference type="NCBI Taxonomy" id="2753746"/>
    <lineage>
        <taxon>Bacteria</taxon>
        <taxon>Pseudomonadati</taxon>
        <taxon>Pseudomonadota</taxon>
        <taxon>Alphaproteobacteria</taxon>
        <taxon>Rhodobacterales</taxon>
        <taxon>Paracoccaceae</taxon>
        <taxon>Thermohalobaculum</taxon>
    </lineage>
</organism>
<reference evidence="2" key="1">
    <citation type="submission" date="2020-12" db="EMBL/GenBank/DDBJ databases">
        <title>Bacterial taxonomy.</title>
        <authorList>
            <person name="Pan X."/>
        </authorList>
    </citation>
    <scope>NUCLEOTIDE SEQUENCE</scope>
    <source>
        <strain evidence="2">M0105</strain>
    </source>
</reference>
<accession>A0A8J7SIY6</accession>
<dbReference type="Proteomes" id="UP000655420">
    <property type="component" value="Unassembled WGS sequence"/>
</dbReference>
<evidence type="ECO:0000313" key="2">
    <source>
        <dbReference type="EMBL" id="MBK0400625.1"/>
    </source>
</evidence>
<gene>
    <name evidence="2" type="ORF">H0I76_15610</name>
</gene>
<dbReference type="AlphaFoldDB" id="A0A8J7SIY6"/>
<feature type="signal peptide" evidence="1">
    <location>
        <begin position="1"/>
        <end position="26"/>
    </location>
</feature>